<dbReference type="PANTHER" id="PTHR23320">
    <property type="entry name" value="MEMBRANE-SPANNING 4-DOMAINS SUBFAMILY A MS4A -RELATED"/>
    <property type="match status" value="1"/>
</dbReference>
<feature type="non-terminal residue" evidence="7">
    <location>
        <position position="427"/>
    </location>
</feature>
<dbReference type="PANTHER" id="PTHR23320:SF165">
    <property type="entry name" value="MARVEL DOMAIN-CONTAINING PROTEIN"/>
    <property type="match status" value="1"/>
</dbReference>
<feature type="transmembrane region" description="Helical" evidence="6">
    <location>
        <begin position="114"/>
        <end position="143"/>
    </location>
</feature>
<keyword evidence="5 6" id="KW-0472">Membrane</keyword>
<organism evidence="7 8">
    <name type="scientific">Pocillopora damicornis</name>
    <name type="common">Cauliflower coral</name>
    <name type="synonym">Millepora damicornis</name>
    <dbReference type="NCBI Taxonomy" id="46731"/>
    <lineage>
        <taxon>Eukaryota</taxon>
        <taxon>Metazoa</taxon>
        <taxon>Cnidaria</taxon>
        <taxon>Anthozoa</taxon>
        <taxon>Hexacorallia</taxon>
        <taxon>Scleractinia</taxon>
        <taxon>Astrocoeniina</taxon>
        <taxon>Pocilloporidae</taxon>
        <taxon>Pocillopora</taxon>
    </lineage>
</organism>
<dbReference type="GO" id="GO:0016020">
    <property type="term" value="C:membrane"/>
    <property type="evidence" value="ECO:0007669"/>
    <property type="project" value="UniProtKB-SubCell"/>
</dbReference>
<feature type="transmembrane region" description="Helical" evidence="6">
    <location>
        <begin position="58"/>
        <end position="76"/>
    </location>
</feature>
<feature type="transmembrane region" description="Helical" evidence="6">
    <location>
        <begin position="82"/>
        <end position="102"/>
    </location>
</feature>
<comment type="caution">
    <text evidence="7">The sequence shown here is derived from an EMBL/GenBank/DDBJ whole genome shotgun (WGS) entry which is preliminary data.</text>
</comment>
<feature type="transmembrane region" description="Helical" evidence="6">
    <location>
        <begin position="28"/>
        <end position="46"/>
    </location>
</feature>
<feature type="transmembrane region" description="Helical" evidence="6">
    <location>
        <begin position="388"/>
        <end position="411"/>
    </location>
</feature>
<dbReference type="InterPro" id="IPR007237">
    <property type="entry name" value="CD20-like"/>
</dbReference>
<dbReference type="AlphaFoldDB" id="A0A3M6TXQ3"/>
<keyword evidence="8" id="KW-1185">Reference proteome</keyword>
<sequence length="427" mass="46069">MVIGALMTVFGVACIFFAQHWSSYPAGTGVWVGLWVIAISIVVMVYRATTLRGLANSQMVVGAVMIVFGVACIISAQHWSSYFGFGVWVGLWVLITGILGYIGARDDSIPNNCLIGCFMGFSISSCVLSGAMFICYCITLASYSDMKAYCSNSYYSKRYDGSYTYHDCYQHYGFHRDTAVNVAGLGSCLLLISLGEFFLALASSIYCCTAVCCGTSPAVVSNTRTNQQLMCIQPQHMYPGAQPGVVLMQTDAGVVPQGYPAMGQQPVYIAQQPGVIAQPGVAFQQPHYWAVPLGSNPAEAVTAPYSDAASQGQNRAQVQTGCFIGFSITGCVFSGQMFIGYSIILSFYSKMKAYCSNSYIDHDYDSFYNNRDCYRTYGFHRETAANGAGLGSCLLLLSLVEFFLALASSMYCCTAVGCCFSTGVVST</sequence>
<evidence type="ECO:0000313" key="8">
    <source>
        <dbReference type="Proteomes" id="UP000275408"/>
    </source>
</evidence>
<keyword evidence="4 6" id="KW-1133">Transmembrane helix</keyword>
<reference evidence="7 8" key="1">
    <citation type="journal article" date="2018" name="Sci. Rep.">
        <title>Comparative analysis of the Pocillopora damicornis genome highlights role of immune system in coral evolution.</title>
        <authorList>
            <person name="Cunning R."/>
            <person name="Bay R.A."/>
            <person name="Gillette P."/>
            <person name="Baker A.C."/>
            <person name="Traylor-Knowles N."/>
        </authorList>
    </citation>
    <scope>NUCLEOTIDE SEQUENCE [LARGE SCALE GENOMIC DNA]</scope>
    <source>
        <strain evidence="7">RSMAS</strain>
        <tissue evidence="7">Whole animal</tissue>
    </source>
</reference>
<protein>
    <submittedName>
        <fullName evidence="7">Uncharacterized protein</fullName>
    </submittedName>
</protein>
<accession>A0A3M6TXQ3</accession>
<keyword evidence="3 6" id="KW-0812">Transmembrane</keyword>
<dbReference type="Proteomes" id="UP000275408">
    <property type="component" value="Unassembled WGS sequence"/>
</dbReference>
<proteinExistence type="inferred from homology"/>
<evidence type="ECO:0000256" key="6">
    <source>
        <dbReference type="SAM" id="Phobius"/>
    </source>
</evidence>
<comment type="subcellular location">
    <subcellularLocation>
        <location evidence="1">Membrane</location>
        <topology evidence="1">Multi-pass membrane protein</topology>
    </subcellularLocation>
</comment>
<dbReference type="InterPro" id="IPR030417">
    <property type="entry name" value="MS4A"/>
</dbReference>
<gene>
    <name evidence="7" type="ORF">pdam_00024191</name>
</gene>
<feature type="transmembrane region" description="Helical" evidence="6">
    <location>
        <begin position="323"/>
        <end position="348"/>
    </location>
</feature>
<dbReference type="EMBL" id="RCHS01002730">
    <property type="protein sequence ID" value="RMX46121.1"/>
    <property type="molecule type" value="Genomic_DNA"/>
</dbReference>
<evidence type="ECO:0000256" key="5">
    <source>
        <dbReference type="ARBA" id="ARBA00023136"/>
    </source>
</evidence>
<name>A0A3M6TXQ3_POCDA</name>
<dbReference type="OrthoDB" id="5970442at2759"/>
<evidence type="ECO:0000313" key="7">
    <source>
        <dbReference type="EMBL" id="RMX46121.1"/>
    </source>
</evidence>
<evidence type="ECO:0000256" key="4">
    <source>
        <dbReference type="ARBA" id="ARBA00022989"/>
    </source>
</evidence>
<evidence type="ECO:0000256" key="3">
    <source>
        <dbReference type="ARBA" id="ARBA00022692"/>
    </source>
</evidence>
<evidence type="ECO:0000256" key="2">
    <source>
        <dbReference type="ARBA" id="ARBA00009565"/>
    </source>
</evidence>
<comment type="similarity">
    <text evidence="2">Belongs to the MS4A family.</text>
</comment>
<dbReference type="Pfam" id="PF04103">
    <property type="entry name" value="CD20"/>
    <property type="match status" value="1"/>
</dbReference>
<evidence type="ECO:0000256" key="1">
    <source>
        <dbReference type="ARBA" id="ARBA00004141"/>
    </source>
</evidence>